<evidence type="ECO:0000313" key="3">
    <source>
        <dbReference type="Proteomes" id="UP000003113"/>
    </source>
</evidence>
<evidence type="ECO:0000313" key="2">
    <source>
        <dbReference type="EMBL" id="EHK66365.1"/>
    </source>
</evidence>
<dbReference type="PANTHER" id="PTHR42870:SF1">
    <property type="entry name" value="NON-SPECIFIC LIPID-TRANSFER PROTEIN-LIKE 2"/>
    <property type="match status" value="1"/>
</dbReference>
<gene>
    <name evidence="2" type="ORF">KYC_11403</name>
</gene>
<dbReference type="CDD" id="cd00829">
    <property type="entry name" value="SCP-x_thiolase"/>
    <property type="match status" value="1"/>
</dbReference>
<keyword evidence="3" id="KW-1185">Reference proteome</keyword>
<dbReference type="Pfam" id="PF22691">
    <property type="entry name" value="Thiolase_C_1"/>
    <property type="match status" value="1"/>
</dbReference>
<dbReference type="PATRIC" id="fig|477184.5.peg.2265"/>
<dbReference type="PIRSF" id="PIRSF000429">
    <property type="entry name" value="Ac-CoA_Ac_transf"/>
    <property type="match status" value="1"/>
</dbReference>
<dbReference type="Gene3D" id="3.40.47.10">
    <property type="match status" value="1"/>
</dbReference>
<dbReference type="AlphaFoldDB" id="H0F687"/>
<protein>
    <submittedName>
        <fullName evidence="2">Thiolase</fullName>
    </submittedName>
</protein>
<dbReference type="PANTHER" id="PTHR42870">
    <property type="entry name" value="ACETYL-COA C-ACETYLTRANSFERASE"/>
    <property type="match status" value="1"/>
</dbReference>
<dbReference type="InterPro" id="IPR002155">
    <property type="entry name" value="Thiolase"/>
</dbReference>
<dbReference type="GO" id="GO:0003988">
    <property type="term" value="F:acetyl-CoA C-acyltransferase activity"/>
    <property type="evidence" value="ECO:0007669"/>
    <property type="project" value="UniProtKB-ARBA"/>
</dbReference>
<dbReference type="EMBL" id="AGUF01000042">
    <property type="protein sequence ID" value="EHK66365.1"/>
    <property type="molecule type" value="Genomic_DNA"/>
</dbReference>
<accession>H0F687</accession>
<sequence>MMSLESLRGQVAIAGVGHAGLGEAHGYTEMEVLAQAASRAVADAGLTMRDIDGLATCSSSATMWSMPVAEYLGLRPRYIEATMLGGSSFVSHLLPSVMALVSGQCNAVLVCYGSTQKTAAFGRKEGVKARTLLDPQPFEHPYSPMQPVTSYALAAARHMHQYGTTREQLAEVAVAARAWARLNPEAAMRDPLSIEDVLRSRPVSDPLTVRDCCLVSDGGGAYVMVRADRARHLKQAPVYVLGSATAVWNRQISSMEDLTVTAAAESGKRALAMAGLQIGDVDVAELYDAFTINTLLFLEDLGFCGKGEGGAFVQGGGIAPGGRLPVNTNGGGLSCVHPGMYGIFLVIEAVRQLRAQAGERQVHGADIALVHGNGGTLSSQSTAILGGPTTR</sequence>
<proteinExistence type="predicted"/>
<dbReference type="Proteomes" id="UP000003113">
    <property type="component" value="Unassembled WGS sequence"/>
</dbReference>
<reference evidence="2 3" key="1">
    <citation type="journal article" date="2012" name="J. Bacteriol.">
        <title>Genome sequence of the highly efficient arsenite-oxidizing bacterium Achromobacter arsenitoxydans SY8.</title>
        <authorList>
            <person name="Li X."/>
            <person name="Hu Y."/>
            <person name="Gong J."/>
            <person name="Lin Y."/>
            <person name="Johnstone L."/>
            <person name="Rensing C."/>
            <person name="Wang G."/>
        </authorList>
    </citation>
    <scope>NUCLEOTIDE SEQUENCE [LARGE SCALE GENOMIC DNA]</scope>
    <source>
        <strain evidence="2 3">SY8</strain>
    </source>
</reference>
<dbReference type="NCBIfam" id="NF004811">
    <property type="entry name" value="PRK06158.1"/>
    <property type="match status" value="1"/>
</dbReference>
<organism evidence="2 3">
    <name type="scientific">Achromobacter arsenitoxydans SY8</name>
    <dbReference type="NCBI Taxonomy" id="477184"/>
    <lineage>
        <taxon>Bacteria</taxon>
        <taxon>Pseudomonadati</taxon>
        <taxon>Pseudomonadota</taxon>
        <taxon>Betaproteobacteria</taxon>
        <taxon>Burkholderiales</taxon>
        <taxon>Alcaligenaceae</taxon>
        <taxon>Achromobacter</taxon>
    </lineage>
</organism>
<comment type="caution">
    <text evidence="2">The sequence shown here is derived from an EMBL/GenBank/DDBJ whole genome shotgun (WGS) entry which is preliminary data.</text>
</comment>
<dbReference type="InterPro" id="IPR055140">
    <property type="entry name" value="Thiolase_C_2"/>
</dbReference>
<dbReference type="eggNOG" id="COG0183">
    <property type="taxonomic scope" value="Bacteria"/>
</dbReference>
<name>H0F687_9BURK</name>
<evidence type="ECO:0000259" key="1">
    <source>
        <dbReference type="Pfam" id="PF22691"/>
    </source>
</evidence>
<dbReference type="STRING" id="477184.KYC_11403"/>
<feature type="domain" description="Thiolase C-terminal" evidence="1">
    <location>
        <begin position="244"/>
        <end position="386"/>
    </location>
</feature>
<dbReference type="InterPro" id="IPR016039">
    <property type="entry name" value="Thiolase-like"/>
</dbReference>
<dbReference type="SUPFAM" id="SSF53901">
    <property type="entry name" value="Thiolase-like"/>
    <property type="match status" value="2"/>
</dbReference>